<gene>
    <name evidence="2" type="ORF">BN988_01613</name>
</gene>
<reference evidence="2" key="2">
    <citation type="submission" date="2014-03" db="EMBL/GenBank/DDBJ databases">
        <authorList>
            <person name="Urmite Genomes"/>
        </authorList>
    </citation>
    <scope>NUCLEOTIDE SEQUENCE</scope>
    <source>
        <strain evidence="2">S1</strain>
    </source>
</reference>
<evidence type="ECO:0000313" key="3">
    <source>
        <dbReference type="Proteomes" id="UP000028863"/>
    </source>
</evidence>
<feature type="compositionally biased region" description="Low complexity" evidence="1">
    <location>
        <begin position="16"/>
        <end position="33"/>
    </location>
</feature>
<evidence type="ECO:0000313" key="2">
    <source>
        <dbReference type="EMBL" id="CDO03113.1"/>
    </source>
</evidence>
<accession>W9ACB2</accession>
<sequence length="42" mass="4434">MGKNCNPSPKVKQAGKTLSTSKSSARKTAAGKTLAKHKARKH</sequence>
<organism evidence="2 3">
    <name type="scientific">Oceanobacillus picturae</name>
    <dbReference type="NCBI Taxonomy" id="171693"/>
    <lineage>
        <taxon>Bacteria</taxon>
        <taxon>Bacillati</taxon>
        <taxon>Bacillota</taxon>
        <taxon>Bacilli</taxon>
        <taxon>Bacillales</taxon>
        <taxon>Bacillaceae</taxon>
        <taxon>Oceanobacillus</taxon>
    </lineage>
</organism>
<name>W9ACB2_9BACI</name>
<feature type="region of interest" description="Disordered" evidence="1">
    <location>
        <begin position="1"/>
        <end position="42"/>
    </location>
</feature>
<comment type="caution">
    <text evidence="2">The sequence shown here is derived from an EMBL/GenBank/DDBJ whole genome shotgun (WGS) entry which is preliminary data.</text>
</comment>
<protein>
    <submittedName>
        <fullName evidence="2">Uncharacterized protein</fullName>
    </submittedName>
</protein>
<reference evidence="2" key="1">
    <citation type="submission" date="2014-03" db="EMBL/GenBank/DDBJ databases">
        <title>Draft genome sequencing of Oceanobacillus picturae strain S1 isolated from human gut.</title>
        <authorList>
            <person name="Croce O."/>
            <person name="Lagier J.C."/>
            <person name="Raoult D."/>
        </authorList>
    </citation>
    <scope>NUCLEOTIDE SEQUENCE [LARGE SCALE GENOMIC DNA]</scope>
    <source>
        <strain evidence="2">S1</strain>
    </source>
</reference>
<dbReference type="EMBL" id="CCAX010000001">
    <property type="protein sequence ID" value="CDO03113.1"/>
    <property type="molecule type" value="Genomic_DNA"/>
</dbReference>
<evidence type="ECO:0000256" key="1">
    <source>
        <dbReference type="SAM" id="MobiDB-lite"/>
    </source>
</evidence>
<dbReference type="AlphaFoldDB" id="W9ACB2"/>
<proteinExistence type="predicted"/>
<dbReference type="STRING" id="171693.BN988_01613"/>
<keyword evidence="3" id="KW-1185">Reference proteome</keyword>
<dbReference type="Proteomes" id="UP000028863">
    <property type="component" value="Unassembled WGS sequence"/>
</dbReference>
<dbReference type="RefSeq" id="WP_261796566.1">
    <property type="nucleotide sequence ID" value="NZ_CABLBW010000001.1"/>
</dbReference>